<dbReference type="Proteomes" id="UP000242525">
    <property type="component" value="Unassembled WGS sequence"/>
</dbReference>
<evidence type="ECO:0000256" key="3">
    <source>
        <dbReference type="ARBA" id="ARBA00022448"/>
    </source>
</evidence>
<proteinExistence type="inferred from homology"/>
<dbReference type="AlphaFoldDB" id="A0A0J9X426"/>
<evidence type="ECO:0000256" key="5">
    <source>
        <dbReference type="ARBA" id="ARBA00022970"/>
    </source>
</evidence>
<keyword evidence="5" id="KW-0029">Amino-acid transport</keyword>
<feature type="transmembrane region" description="Helical" evidence="9">
    <location>
        <begin position="85"/>
        <end position="103"/>
    </location>
</feature>
<feature type="transmembrane region" description="Helical" evidence="9">
    <location>
        <begin position="186"/>
        <end position="206"/>
    </location>
</feature>
<evidence type="ECO:0000313" key="11">
    <source>
        <dbReference type="EMBL" id="CDO51494.1"/>
    </source>
</evidence>
<dbReference type="FunFam" id="1.20.1740.10:FF:000001">
    <property type="entry name" value="Amino acid permease"/>
    <property type="match status" value="1"/>
</dbReference>
<feature type="compositionally biased region" description="Low complexity" evidence="8">
    <location>
        <begin position="60"/>
        <end position="70"/>
    </location>
</feature>
<sequence length="603" mass="65359">MSSKTSTTNPNNTPLLIRPPPSALPFHGSPNAASNDPGHTLTNDLEQQPVATGTIPPSENTNATNTNNATHVPGQVKRELKQRHIAMMALGGTIGTGLFIGTQRSLAEAGPVGALIGYTFMATIVYSIAQSVGEMTTFIPITGSFAVFVSRFLSPAIGAAVGWLYWFSWSTTFGIELSVIAQTIMSWYGGISVFVWISVFLVLLTATNFLPVRLYGEIEFVSATIKVVALVGWIIYGVVMVLGGGPRGFIGFKYWHDPGVFGPGILVSSRVFSKFLGLLSALVNAAFTYQGVELVGVSAGEASNPRKAIPRAINRTFFRILVFYLGSIILLGLLIPYNHDSITLKENASPLSSPFVVAIVNSGTPILPHIFKGVVLITIISAGNSNIYVGSRLLYALGTAKIAPQFLTKTNRFGVPIYGVLCTGTMGLLAFLAVTKGAVLLSWLLNIGAVAGLVCWICISMSHLRFMKALQLYGLSRDRHLLYKSWGGRGYVYYSLVGLVVVTVLQGFPAYFDWSVYRFLTTHISIIIFVALWAFFQLFLKTPIFVTLEDVDIVTGSKLEELQELAAREGKTATAIDIGDYLRDEGPEEKPTTLWGKLVDIIF</sequence>
<feature type="transmembrane region" description="Helical" evidence="9">
    <location>
        <begin position="440"/>
        <end position="459"/>
    </location>
</feature>
<evidence type="ECO:0000256" key="8">
    <source>
        <dbReference type="SAM" id="MobiDB-lite"/>
    </source>
</evidence>
<gene>
    <name evidence="11" type="ORF">BN980_GECA01s07105g</name>
</gene>
<feature type="domain" description="Amino acid permease/ SLC12A" evidence="10">
    <location>
        <begin position="84"/>
        <end position="543"/>
    </location>
</feature>
<organism evidence="11 12">
    <name type="scientific">Geotrichum candidum</name>
    <name type="common">Oospora lactis</name>
    <name type="synonym">Dipodascus geotrichum</name>
    <dbReference type="NCBI Taxonomy" id="1173061"/>
    <lineage>
        <taxon>Eukaryota</taxon>
        <taxon>Fungi</taxon>
        <taxon>Dikarya</taxon>
        <taxon>Ascomycota</taxon>
        <taxon>Saccharomycotina</taxon>
        <taxon>Dipodascomycetes</taxon>
        <taxon>Dipodascales</taxon>
        <taxon>Dipodascaceae</taxon>
        <taxon>Geotrichum</taxon>
    </lineage>
</organism>
<feature type="transmembrane region" description="Helical" evidence="9">
    <location>
        <begin position="415"/>
        <end position="434"/>
    </location>
</feature>
<dbReference type="GO" id="GO:0016020">
    <property type="term" value="C:membrane"/>
    <property type="evidence" value="ECO:0007669"/>
    <property type="project" value="UniProtKB-SubCell"/>
</dbReference>
<feature type="transmembrane region" description="Helical" evidence="9">
    <location>
        <begin position="370"/>
        <end position="395"/>
    </location>
</feature>
<comment type="subcellular location">
    <subcellularLocation>
        <location evidence="1">Membrane</location>
        <topology evidence="1">Multi-pass membrane protein</topology>
    </subcellularLocation>
</comment>
<feature type="compositionally biased region" description="Low complexity" evidence="8">
    <location>
        <begin position="7"/>
        <end position="16"/>
    </location>
</feature>
<comment type="caution">
    <text evidence="11">The sequence shown here is derived from an EMBL/GenBank/DDBJ whole genome shotgun (WGS) entry which is preliminary data.</text>
</comment>
<evidence type="ECO:0000256" key="9">
    <source>
        <dbReference type="SAM" id="Phobius"/>
    </source>
</evidence>
<keyword evidence="6 9" id="KW-1133">Transmembrane helix</keyword>
<dbReference type="PROSITE" id="PS00218">
    <property type="entry name" value="AMINO_ACID_PERMEASE_1"/>
    <property type="match status" value="1"/>
</dbReference>
<feature type="region of interest" description="Disordered" evidence="8">
    <location>
        <begin position="1"/>
        <end position="73"/>
    </location>
</feature>
<name>A0A0J9X426_GEOCN</name>
<feature type="transmembrane region" description="Helical" evidence="9">
    <location>
        <begin position="109"/>
        <end position="129"/>
    </location>
</feature>
<evidence type="ECO:0000256" key="1">
    <source>
        <dbReference type="ARBA" id="ARBA00004141"/>
    </source>
</evidence>
<keyword evidence="4 9" id="KW-0812">Transmembrane</keyword>
<dbReference type="InterPro" id="IPR050524">
    <property type="entry name" value="APC_YAT"/>
</dbReference>
<dbReference type="OrthoDB" id="3900342at2759"/>
<feature type="compositionally biased region" description="Polar residues" evidence="8">
    <location>
        <begin position="40"/>
        <end position="59"/>
    </location>
</feature>
<feature type="transmembrane region" description="Helical" evidence="9">
    <location>
        <begin position="317"/>
        <end position="337"/>
    </location>
</feature>
<dbReference type="PANTHER" id="PTHR43341:SF4">
    <property type="entry name" value="ARGININE PERMEASE CAN1-RELATED"/>
    <property type="match status" value="1"/>
</dbReference>
<protein>
    <submittedName>
        <fullName evidence="11">Similar to Saccharomyces cerevisiae YEL063C CAN1 Plasma membrane arginine permease</fullName>
    </submittedName>
</protein>
<dbReference type="STRING" id="1173061.A0A0J9X426"/>
<feature type="transmembrane region" description="Helical" evidence="9">
    <location>
        <begin position="517"/>
        <end position="536"/>
    </location>
</feature>
<feature type="transmembrane region" description="Helical" evidence="9">
    <location>
        <begin position="141"/>
        <end position="166"/>
    </location>
</feature>
<evidence type="ECO:0000256" key="4">
    <source>
        <dbReference type="ARBA" id="ARBA00022692"/>
    </source>
</evidence>
<evidence type="ECO:0000313" key="12">
    <source>
        <dbReference type="Proteomes" id="UP000242525"/>
    </source>
</evidence>
<dbReference type="InterPro" id="IPR004841">
    <property type="entry name" value="AA-permease/SLC12A_dom"/>
</dbReference>
<keyword evidence="12" id="KW-1185">Reference proteome</keyword>
<reference evidence="11" key="1">
    <citation type="submission" date="2014-03" db="EMBL/GenBank/DDBJ databases">
        <authorList>
            <person name="Casaregola S."/>
        </authorList>
    </citation>
    <scope>NUCLEOTIDE SEQUENCE [LARGE SCALE GENOMIC DNA]</scope>
    <source>
        <strain evidence="11">CLIB 918</strain>
    </source>
</reference>
<feature type="transmembrane region" description="Helical" evidence="9">
    <location>
        <begin position="491"/>
        <end position="511"/>
    </location>
</feature>
<dbReference type="Gene3D" id="1.20.1740.10">
    <property type="entry name" value="Amino acid/polyamine transporter I"/>
    <property type="match status" value="1"/>
</dbReference>
<keyword evidence="3" id="KW-0813">Transport</keyword>
<dbReference type="GO" id="GO:0015171">
    <property type="term" value="F:amino acid transmembrane transporter activity"/>
    <property type="evidence" value="ECO:0007669"/>
    <property type="project" value="TreeGrafter"/>
</dbReference>
<dbReference type="Pfam" id="PF00324">
    <property type="entry name" value="AA_permease"/>
    <property type="match status" value="1"/>
</dbReference>
<dbReference type="PANTHER" id="PTHR43341">
    <property type="entry name" value="AMINO ACID PERMEASE"/>
    <property type="match status" value="1"/>
</dbReference>
<dbReference type="InterPro" id="IPR004840">
    <property type="entry name" value="Amino_acid_permease_CS"/>
</dbReference>
<comment type="similarity">
    <text evidence="2">Belongs to the amino acid-polyamine-organocation (APC) superfamily. YAT (TC 2.A.3.10) family.</text>
</comment>
<evidence type="ECO:0000256" key="2">
    <source>
        <dbReference type="ARBA" id="ARBA00006983"/>
    </source>
</evidence>
<keyword evidence="7 9" id="KW-0472">Membrane</keyword>
<dbReference type="EMBL" id="CCBN010000001">
    <property type="protein sequence ID" value="CDO51494.1"/>
    <property type="molecule type" value="Genomic_DNA"/>
</dbReference>
<feature type="transmembrane region" description="Helical" evidence="9">
    <location>
        <begin position="275"/>
        <end position="296"/>
    </location>
</feature>
<evidence type="ECO:0000256" key="6">
    <source>
        <dbReference type="ARBA" id="ARBA00022989"/>
    </source>
</evidence>
<evidence type="ECO:0000256" key="7">
    <source>
        <dbReference type="ARBA" id="ARBA00023136"/>
    </source>
</evidence>
<evidence type="ECO:0000259" key="10">
    <source>
        <dbReference type="Pfam" id="PF00324"/>
    </source>
</evidence>
<feature type="transmembrane region" description="Helical" evidence="9">
    <location>
        <begin position="227"/>
        <end position="255"/>
    </location>
</feature>
<accession>A0A0J9X426</accession>